<dbReference type="InterPro" id="IPR017441">
    <property type="entry name" value="Protein_kinase_ATP_BS"/>
</dbReference>
<feature type="compositionally biased region" description="Basic and acidic residues" evidence="7">
    <location>
        <begin position="489"/>
        <end position="509"/>
    </location>
</feature>
<feature type="binding site" evidence="6">
    <location>
        <position position="175"/>
    </location>
    <ligand>
        <name>ATP</name>
        <dbReference type="ChEBI" id="CHEBI:30616"/>
    </ligand>
</feature>
<dbReference type="PANTHER" id="PTHR43289:SF6">
    <property type="entry name" value="SERINE_THREONINE-PROTEIN KINASE NEKL-3"/>
    <property type="match status" value="1"/>
</dbReference>
<dbReference type="Gene3D" id="2.130.10.10">
    <property type="entry name" value="YVTN repeat-like/Quinoprotein amine dehydrogenase"/>
    <property type="match status" value="2"/>
</dbReference>
<feature type="region of interest" description="Disordered" evidence="7">
    <location>
        <begin position="471"/>
        <end position="513"/>
    </location>
</feature>
<reference evidence="9 10" key="1">
    <citation type="submission" date="2019-02" db="EMBL/GenBank/DDBJ databases">
        <title>Deep-cultivation of Planctomycetes and their phenomic and genomic characterization uncovers novel biology.</title>
        <authorList>
            <person name="Wiegand S."/>
            <person name="Jogler M."/>
            <person name="Boedeker C."/>
            <person name="Pinto D."/>
            <person name="Vollmers J."/>
            <person name="Rivas-Marin E."/>
            <person name="Kohn T."/>
            <person name="Peeters S.H."/>
            <person name="Heuer A."/>
            <person name="Rast P."/>
            <person name="Oberbeckmann S."/>
            <person name="Bunk B."/>
            <person name="Jeske O."/>
            <person name="Meyerdierks A."/>
            <person name="Storesund J.E."/>
            <person name="Kallscheuer N."/>
            <person name="Luecker S."/>
            <person name="Lage O.M."/>
            <person name="Pohl T."/>
            <person name="Merkel B.J."/>
            <person name="Hornburger P."/>
            <person name="Mueller R.-W."/>
            <person name="Bruemmer F."/>
            <person name="Labrenz M."/>
            <person name="Spormann A.M."/>
            <person name="Op den Camp H."/>
            <person name="Overmann J."/>
            <person name="Amann R."/>
            <person name="Jetten M.S.M."/>
            <person name="Mascher T."/>
            <person name="Medema M.H."/>
            <person name="Devos D.P."/>
            <person name="Kaster A.-K."/>
            <person name="Ovreas L."/>
            <person name="Rohde M."/>
            <person name="Galperin M.Y."/>
            <person name="Jogler C."/>
        </authorList>
    </citation>
    <scope>NUCLEOTIDE SEQUENCE [LARGE SCALE GENOMIC DNA]</scope>
    <source>
        <strain evidence="9 10">ETA_A1</strain>
    </source>
</reference>
<dbReference type="Pfam" id="PF00400">
    <property type="entry name" value="WD40"/>
    <property type="match status" value="3"/>
</dbReference>
<evidence type="ECO:0000259" key="8">
    <source>
        <dbReference type="PROSITE" id="PS50011"/>
    </source>
</evidence>
<evidence type="ECO:0000256" key="3">
    <source>
        <dbReference type="ARBA" id="ARBA00022777"/>
    </source>
</evidence>
<keyword evidence="10" id="KW-1185">Reference proteome</keyword>
<dbReference type="PANTHER" id="PTHR43289">
    <property type="entry name" value="MITOGEN-ACTIVATED PROTEIN KINASE KINASE KINASE 20-RELATED"/>
    <property type="match status" value="1"/>
</dbReference>
<dbReference type="InterPro" id="IPR001680">
    <property type="entry name" value="WD40_rpt"/>
</dbReference>
<dbReference type="SUPFAM" id="SSF56112">
    <property type="entry name" value="Protein kinase-like (PK-like)"/>
    <property type="match status" value="1"/>
</dbReference>
<dbReference type="InterPro" id="IPR011047">
    <property type="entry name" value="Quinoprotein_ADH-like_sf"/>
</dbReference>
<evidence type="ECO:0000256" key="4">
    <source>
        <dbReference type="ARBA" id="ARBA00022840"/>
    </source>
</evidence>
<keyword evidence="2 6" id="KW-0547">Nucleotide-binding</keyword>
<keyword evidence="1 9" id="KW-0808">Transferase</keyword>
<dbReference type="PROSITE" id="PS50082">
    <property type="entry name" value="WD_REPEATS_2"/>
    <property type="match status" value="1"/>
</dbReference>
<dbReference type="RefSeq" id="WP_145234360.1">
    <property type="nucleotide sequence ID" value="NZ_CP036273.1"/>
</dbReference>
<evidence type="ECO:0000313" key="9">
    <source>
        <dbReference type="EMBL" id="QDU18817.1"/>
    </source>
</evidence>
<dbReference type="InterPro" id="IPR015943">
    <property type="entry name" value="WD40/YVTN_repeat-like_dom_sf"/>
</dbReference>
<organism evidence="9 10">
    <name type="scientific">Urbifossiella limnaea</name>
    <dbReference type="NCBI Taxonomy" id="2528023"/>
    <lineage>
        <taxon>Bacteria</taxon>
        <taxon>Pseudomonadati</taxon>
        <taxon>Planctomycetota</taxon>
        <taxon>Planctomycetia</taxon>
        <taxon>Gemmatales</taxon>
        <taxon>Gemmataceae</taxon>
        <taxon>Urbifossiella</taxon>
    </lineage>
</organism>
<dbReference type="PROSITE" id="PS00108">
    <property type="entry name" value="PROTEIN_KINASE_ST"/>
    <property type="match status" value="1"/>
</dbReference>
<dbReference type="EMBL" id="CP036273">
    <property type="protein sequence ID" value="QDU18817.1"/>
    <property type="molecule type" value="Genomic_DNA"/>
</dbReference>
<dbReference type="SMART" id="SM00320">
    <property type="entry name" value="WD40"/>
    <property type="match status" value="5"/>
</dbReference>
<dbReference type="EC" id="2.7.11.1" evidence="9"/>
<dbReference type="SMART" id="SM00220">
    <property type="entry name" value="S_TKc"/>
    <property type="match status" value="1"/>
</dbReference>
<dbReference type="Gene3D" id="1.10.510.10">
    <property type="entry name" value="Transferase(Phosphotransferase) domain 1"/>
    <property type="match status" value="1"/>
</dbReference>
<gene>
    <name evidence="9" type="primary">spkA</name>
    <name evidence="9" type="ORF">ETAA1_07130</name>
</gene>
<evidence type="ECO:0000256" key="1">
    <source>
        <dbReference type="ARBA" id="ARBA00022679"/>
    </source>
</evidence>
<name>A0A517XMT7_9BACT</name>
<proteinExistence type="predicted"/>
<evidence type="ECO:0000256" key="2">
    <source>
        <dbReference type="ARBA" id="ARBA00022741"/>
    </source>
</evidence>
<dbReference type="GO" id="GO:0004674">
    <property type="term" value="F:protein serine/threonine kinase activity"/>
    <property type="evidence" value="ECO:0007669"/>
    <property type="project" value="UniProtKB-EC"/>
</dbReference>
<evidence type="ECO:0000313" key="10">
    <source>
        <dbReference type="Proteomes" id="UP000319576"/>
    </source>
</evidence>
<sequence>MYVLMQCVAEAVVAKGVRGLAEMVPGGGFLYDVANEAHRRLRDRRRTDQIREEVVAVAAAGVDEVRRVAAEVVREVAKDAAPADRAALELYLTQVPGAVRASFRRADDPSGRSVPDQFALNDGADLARRLPSRLPHFRPGDPLPGRPGWELGELLGSGGFGEVWLARNPSLAALKGAVKFGTDPQARERLLRHEGGLVSRVMEEGRHPNIVPLLDAYLEGATPWLMYEYVGGGELGTLIGAWPVAERAAKAVAALRTLAAAVGHFHQLRPPLVHRDLKPANILVRGTAANPQLLVADFGIGGVAADAALAAEATRRSSGYLASQLWGSHTPLYASPQQQRGEKPDPRDDVHALGVIGYQMLTGKLDAAPGADFARTLKRLNVPEPVIELLGDCAAHDPDHRPKDAAALADRLAALDRAAPAPPAGPTIVACPTCAVSLRFRAGATTLRCARCGTVFDPSATAAPPKLSVVQAEVAPPPPPPLLPVATLRRREPDRPRRREREEEPERQPRSSTTPLWIAGAAVGAALVVVVMVVLIRGRGQTLPPPPPVEATVPGTIPTPGVPGRPRGEAGPLRYFRDFTYAPAGAAKVFRHTPDGTAFMIADAAGTVTVVGLDGKEQLRLDTTIRDFRPVMFPGGVGMLAAAARFGPRASPCVVPLAAGAAAVELVGLGEQPTAVAVSPTGTWVAAGGDGGSVTVWNPVIPTVGYPLRVAGGEKPHPGGVTALAFSPDGQKLVSAGGGAVRSWAVSPKWTSDHDATTVAGTVFDLGVTADGKKLVAGLRERGMRLWDFPALVGPADPLDGKLSSAGGFKRVVFGSDPPFGYRLVGLTATGRVGIWSGNPREPFGQRDAAGGNPIATDLAMSPKDANLVAAANADGTVLIWHLFMGRGPSVKLKNFGSPVVGVSFSPDGKVLATAEQSGRVRVWGDVDVTAHTGWTEVAAP</sequence>
<dbReference type="PROSITE" id="PS50011">
    <property type="entry name" value="PROTEIN_KINASE_DOM"/>
    <property type="match status" value="1"/>
</dbReference>
<dbReference type="Pfam" id="PF00069">
    <property type="entry name" value="Pkinase"/>
    <property type="match status" value="1"/>
</dbReference>
<dbReference type="InterPro" id="IPR008271">
    <property type="entry name" value="Ser/Thr_kinase_AS"/>
</dbReference>
<feature type="repeat" description="WD" evidence="5">
    <location>
        <begin position="893"/>
        <end position="924"/>
    </location>
</feature>
<dbReference type="GO" id="GO:0005524">
    <property type="term" value="F:ATP binding"/>
    <property type="evidence" value="ECO:0007669"/>
    <property type="project" value="UniProtKB-UniRule"/>
</dbReference>
<dbReference type="Proteomes" id="UP000319576">
    <property type="component" value="Chromosome"/>
</dbReference>
<dbReference type="InterPro" id="IPR011009">
    <property type="entry name" value="Kinase-like_dom_sf"/>
</dbReference>
<accession>A0A517XMT7</accession>
<feature type="region of interest" description="Disordered" evidence="7">
    <location>
        <begin position="546"/>
        <end position="567"/>
    </location>
</feature>
<evidence type="ECO:0000256" key="5">
    <source>
        <dbReference type="PROSITE-ProRule" id="PRU00221"/>
    </source>
</evidence>
<dbReference type="AlphaFoldDB" id="A0A517XMT7"/>
<dbReference type="PROSITE" id="PS00107">
    <property type="entry name" value="PROTEIN_KINASE_ATP"/>
    <property type="match status" value="1"/>
</dbReference>
<evidence type="ECO:0000256" key="6">
    <source>
        <dbReference type="PROSITE-ProRule" id="PRU10141"/>
    </source>
</evidence>
<protein>
    <submittedName>
        <fullName evidence="9">Serine/threonine-protein kinase A</fullName>
        <ecNumber evidence="9">2.7.11.1</ecNumber>
    </submittedName>
</protein>
<dbReference type="OrthoDB" id="266779at2"/>
<keyword evidence="5" id="KW-0853">WD repeat</keyword>
<evidence type="ECO:0000256" key="7">
    <source>
        <dbReference type="SAM" id="MobiDB-lite"/>
    </source>
</evidence>
<dbReference type="InterPro" id="IPR000719">
    <property type="entry name" value="Prot_kinase_dom"/>
</dbReference>
<feature type="domain" description="Protein kinase" evidence="8">
    <location>
        <begin position="149"/>
        <end position="415"/>
    </location>
</feature>
<feature type="compositionally biased region" description="Low complexity" evidence="7">
    <location>
        <begin position="552"/>
        <end position="565"/>
    </location>
</feature>
<dbReference type="CDD" id="cd14014">
    <property type="entry name" value="STKc_PknB_like"/>
    <property type="match status" value="1"/>
</dbReference>
<keyword evidence="3 9" id="KW-0418">Kinase</keyword>
<dbReference type="PROSITE" id="PS50294">
    <property type="entry name" value="WD_REPEATS_REGION"/>
    <property type="match status" value="1"/>
</dbReference>
<keyword evidence="4 6" id="KW-0067">ATP-binding</keyword>
<dbReference type="SUPFAM" id="SSF50998">
    <property type="entry name" value="Quinoprotein alcohol dehydrogenase-like"/>
    <property type="match status" value="1"/>
</dbReference>
<dbReference type="KEGG" id="uli:ETAA1_07130"/>